<dbReference type="CDD" id="cd00121">
    <property type="entry name" value="MATH"/>
    <property type="match status" value="3"/>
</dbReference>
<dbReference type="SMART" id="SM00061">
    <property type="entry name" value="MATH"/>
    <property type="match status" value="3"/>
</dbReference>
<dbReference type="Gene3D" id="2.60.210.10">
    <property type="entry name" value="Apoptosis, Tumor Necrosis Factor Receptor Associated Protein 2, Chain A"/>
    <property type="match status" value="3"/>
</dbReference>
<evidence type="ECO:0000313" key="2">
    <source>
        <dbReference type="EMBL" id="KAL3627651.1"/>
    </source>
</evidence>
<feature type="domain" description="MATH" evidence="1">
    <location>
        <begin position="26"/>
        <end position="157"/>
    </location>
</feature>
<organism evidence="2 3">
    <name type="scientific">Castilleja foliolosa</name>
    <dbReference type="NCBI Taxonomy" id="1961234"/>
    <lineage>
        <taxon>Eukaryota</taxon>
        <taxon>Viridiplantae</taxon>
        <taxon>Streptophyta</taxon>
        <taxon>Embryophyta</taxon>
        <taxon>Tracheophyta</taxon>
        <taxon>Spermatophyta</taxon>
        <taxon>Magnoliopsida</taxon>
        <taxon>eudicotyledons</taxon>
        <taxon>Gunneridae</taxon>
        <taxon>Pentapetalae</taxon>
        <taxon>asterids</taxon>
        <taxon>lamiids</taxon>
        <taxon>Lamiales</taxon>
        <taxon>Orobanchaceae</taxon>
        <taxon>Pedicularideae</taxon>
        <taxon>Castillejinae</taxon>
        <taxon>Castilleja</taxon>
    </lineage>
</organism>
<name>A0ABD3CCT9_9LAMI</name>
<protein>
    <recommendedName>
        <fullName evidence="1">MATH domain-containing protein</fullName>
    </recommendedName>
</protein>
<dbReference type="Proteomes" id="UP001632038">
    <property type="component" value="Unassembled WGS sequence"/>
</dbReference>
<gene>
    <name evidence="2" type="ORF">CASFOL_029014</name>
</gene>
<dbReference type="EMBL" id="JAVIJP010000039">
    <property type="protein sequence ID" value="KAL3627651.1"/>
    <property type="molecule type" value="Genomic_DNA"/>
</dbReference>
<reference evidence="3" key="1">
    <citation type="journal article" date="2024" name="IScience">
        <title>Strigolactones Initiate the Formation of Haustorium-like Structures in Castilleja.</title>
        <authorList>
            <person name="Buerger M."/>
            <person name="Peterson D."/>
            <person name="Chory J."/>
        </authorList>
    </citation>
    <scope>NUCLEOTIDE SEQUENCE [LARGE SCALE GENOMIC DNA]</scope>
</reference>
<sequence>MFVKSSNLSSMAPVAAAVSELREASPANFVVQIDSFSLLDKHGIQKLETREFEAGGYMWKLVIYLNGHGIGNKGYVSVYLAMTNTSALHSNWEVNAAYSICLFNHFSDNYRYSIGRARRFHGLNPEWGFNKFISKKDLIDPSNGYIVGDKCVFGAEVFVNENKAVIECLSLIKSVEKDYSYKKDFKISNFSRLNVKWVSKEFKVGAYKWYKCFGIMGSSDHLEGTELETREASPAHFLIKIDSFSLLDKHGIQRLETRESMAGGYKWRLVIYPNGHGTVNDGKGYVSVYLAIINTTALPSNWEVNATISICLFNHFSGNYRFSQGRARRFHVLNQEWGFSKFISKKDLIDPSNGYIVDDKCVFGAEVFVNENKAVTECMFFKCVDKDPYKQKFKISNFSTLKGEIHSEKFTFGGREWMIGVSPNGKGEQTGRSLSIFLYPVVVSVKGASSERMRLCCTIRVKDQLNDHKHHQHTFSDFWFSASKGDGYGWLPFIKLSSLNDPKKGFIVNDCCIIEIELAVQAISS</sequence>
<dbReference type="Pfam" id="PF22486">
    <property type="entry name" value="MATH_2"/>
    <property type="match status" value="3"/>
</dbReference>
<feature type="domain" description="MATH" evidence="1">
    <location>
        <begin position="388"/>
        <end position="518"/>
    </location>
</feature>
<evidence type="ECO:0000313" key="3">
    <source>
        <dbReference type="Proteomes" id="UP001632038"/>
    </source>
</evidence>
<keyword evidence="3" id="KW-1185">Reference proteome</keyword>
<dbReference type="PANTHER" id="PTHR46162:SF20">
    <property type="entry name" value="UBIQUITIN CARBOXYL-TERMINAL HYDROLASE 7-LIKE ISOFORM X1"/>
    <property type="match status" value="1"/>
</dbReference>
<dbReference type="AlphaFoldDB" id="A0ABD3CCT9"/>
<feature type="domain" description="MATH" evidence="1">
    <location>
        <begin position="234"/>
        <end position="367"/>
    </location>
</feature>
<dbReference type="InterPro" id="IPR008974">
    <property type="entry name" value="TRAF-like"/>
</dbReference>
<evidence type="ECO:0000259" key="1">
    <source>
        <dbReference type="PROSITE" id="PS50144"/>
    </source>
</evidence>
<dbReference type="PROSITE" id="PS50144">
    <property type="entry name" value="MATH"/>
    <property type="match status" value="3"/>
</dbReference>
<comment type="caution">
    <text evidence="2">The sequence shown here is derived from an EMBL/GenBank/DDBJ whole genome shotgun (WGS) entry which is preliminary data.</text>
</comment>
<proteinExistence type="predicted"/>
<accession>A0ABD3CCT9</accession>
<dbReference type="SUPFAM" id="SSF49599">
    <property type="entry name" value="TRAF domain-like"/>
    <property type="match status" value="3"/>
</dbReference>
<dbReference type="PANTHER" id="PTHR46162">
    <property type="entry name" value="TRAF-LIKE FAMILY PROTEIN"/>
    <property type="match status" value="1"/>
</dbReference>
<dbReference type="InterPro" id="IPR002083">
    <property type="entry name" value="MATH/TRAF_dom"/>
</dbReference>